<feature type="region of interest" description="Disordered" evidence="1">
    <location>
        <begin position="32"/>
        <end position="81"/>
    </location>
</feature>
<dbReference type="EMBL" id="NGLE01000003">
    <property type="protein sequence ID" value="OTO07836.1"/>
    <property type="molecule type" value="Genomic_DNA"/>
</dbReference>
<dbReference type="AlphaFoldDB" id="A0A242CCB6"/>
<dbReference type="NCBIfam" id="TIGR01167">
    <property type="entry name" value="LPXTG_anchor"/>
    <property type="match status" value="1"/>
</dbReference>
<feature type="compositionally biased region" description="Low complexity" evidence="1">
    <location>
        <begin position="55"/>
        <end position="69"/>
    </location>
</feature>
<gene>
    <name evidence="3" type="ORF">A5880_001331</name>
    <name evidence="4" type="ORF">A5880_002106</name>
</gene>
<evidence type="ECO:0000313" key="5">
    <source>
        <dbReference type="Proteomes" id="UP000195139"/>
    </source>
</evidence>
<evidence type="ECO:0000256" key="2">
    <source>
        <dbReference type="SAM" id="Phobius"/>
    </source>
</evidence>
<sequence length="122" mass="12702">MKTKGWLIRFTLSLILMVIFLSCSNERMYAADGGEAPTQGEITLVGDSSEPPKPSGSSEAPKASDSSSGAPTPVKPKGKFPSTGELVKAGLSVGGLALIAAVFIFFFIKKGKAEHENDGGNK</sequence>
<evidence type="ECO:0000313" key="3">
    <source>
        <dbReference type="EMBL" id="MEI5993784.1"/>
    </source>
</evidence>
<evidence type="ECO:0000313" key="4">
    <source>
        <dbReference type="EMBL" id="OTO07836.1"/>
    </source>
</evidence>
<evidence type="ECO:0000256" key="1">
    <source>
        <dbReference type="SAM" id="MobiDB-lite"/>
    </source>
</evidence>
<dbReference type="PROSITE" id="PS51257">
    <property type="entry name" value="PROKAR_LIPOPROTEIN"/>
    <property type="match status" value="1"/>
</dbReference>
<dbReference type="OrthoDB" id="2194588at2"/>
<accession>A0A242CCB6</accession>
<keyword evidence="2" id="KW-1133">Transmembrane helix</keyword>
<comment type="caution">
    <text evidence="4">The sequence shown here is derived from an EMBL/GenBank/DDBJ whole genome shotgun (WGS) entry which is preliminary data.</text>
</comment>
<keyword evidence="2" id="KW-0472">Membrane</keyword>
<protein>
    <recommendedName>
        <fullName evidence="6">Gram-positive cocci surface proteins LPxTG domain-containing protein</fullName>
    </recommendedName>
</protein>
<keyword evidence="2" id="KW-0812">Transmembrane</keyword>
<evidence type="ECO:0008006" key="6">
    <source>
        <dbReference type="Google" id="ProtNLM"/>
    </source>
</evidence>
<name>A0A242CCB6_9ENTE</name>
<reference evidence="3 5" key="2">
    <citation type="submission" date="2018-07" db="EMBL/GenBank/DDBJ databases">
        <title>The Genome Sequence of Enterococcus sp. DIV0659b.</title>
        <authorList>
            <consortium name="The Broad Institute Genomics Platform"/>
            <consortium name="The Broad Institute Genomic Center for Infectious Diseases"/>
            <person name="Earl A."/>
            <person name="Manson A."/>
            <person name="Schwartman J."/>
            <person name="Gilmore M."/>
            <person name="Abouelleil A."/>
            <person name="Cao P."/>
            <person name="Chapman S."/>
            <person name="Cusick C."/>
            <person name="Shea T."/>
            <person name="Young S."/>
            <person name="Neafsey D."/>
            <person name="Nusbaum C."/>
            <person name="Birren B."/>
        </authorList>
    </citation>
    <scope>NUCLEOTIDE SEQUENCE [LARGE SCALE GENOMIC DNA]</scope>
    <source>
        <strain evidence="3 5">4G2_DIV0659</strain>
    </source>
</reference>
<dbReference type="STRING" id="1834181.A5880_002106"/>
<reference evidence="4" key="1">
    <citation type="submission" date="2017-05" db="EMBL/GenBank/DDBJ databases">
        <title>The Genome Sequence of Enterococcus sp. 4G2_DIV0659.</title>
        <authorList>
            <consortium name="The Broad Institute Genomics Platform"/>
            <consortium name="The Broad Institute Genomic Center for Infectious Diseases"/>
            <person name="Earl A."/>
            <person name="Manson A."/>
            <person name="Schwartman J."/>
            <person name="Gilmore M."/>
            <person name="Abouelleil A."/>
            <person name="Cao P."/>
            <person name="Chapman S."/>
            <person name="Cusick C."/>
            <person name="Shea T."/>
            <person name="Young S."/>
            <person name="Neafsey D."/>
            <person name="Nusbaum C."/>
            <person name="Birren B."/>
        </authorList>
    </citation>
    <scope>NUCLEOTIDE SEQUENCE [LARGE SCALE GENOMIC DNA]</scope>
    <source>
        <strain evidence="4">4G2_DIV0659</strain>
    </source>
</reference>
<dbReference type="EMBL" id="NGLE02000001">
    <property type="protein sequence ID" value="MEI5993784.1"/>
    <property type="molecule type" value="Genomic_DNA"/>
</dbReference>
<organism evidence="4">
    <name type="scientific">Candidatus Enterococcus mansonii</name>
    <dbReference type="NCBI Taxonomy" id="1834181"/>
    <lineage>
        <taxon>Bacteria</taxon>
        <taxon>Bacillati</taxon>
        <taxon>Bacillota</taxon>
        <taxon>Bacilli</taxon>
        <taxon>Lactobacillales</taxon>
        <taxon>Enterococcaceae</taxon>
        <taxon>Enterococcus</taxon>
    </lineage>
</organism>
<dbReference type="Proteomes" id="UP000195139">
    <property type="component" value="Unassembled WGS sequence"/>
</dbReference>
<feature type="transmembrane region" description="Helical" evidence="2">
    <location>
        <begin position="89"/>
        <end position="108"/>
    </location>
</feature>
<proteinExistence type="predicted"/>
<keyword evidence="5" id="KW-1185">Reference proteome</keyword>
<dbReference type="RefSeq" id="WP_086330990.1">
    <property type="nucleotide sequence ID" value="NZ_NGLE02000001.1"/>
</dbReference>